<dbReference type="EMBL" id="CP029159">
    <property type="protein sequence ID" value="QKM71348.1"/>
    <property type="molecule type" value="Genomic_DNA"/>
</dbReference>
<keyword evidence="7" id="KW-1185">Reference proteome</keyword>
<dbReference type="Pfam" id="PF00196">
    <property type="entry name" value="GerE"/>
    <property type="match status" value="1"/>
</dbReference>
<name>A0A7G3UMX7_STRT9</name>
<evidence type="ECO:0000256" key="4">
    <source>
        <dbReference type="SAM" id="MobiDB-lite"/>
    </source>
</evidence>
<reference evidence="6 7" key="1">
    <citation type="journal article" date="2012" name="J. Bacteriol.">
        <title>Draft genome of Streptomyces tsukubaensis NRRL 18488, the producer of the clinically important immunosuppressant tacrolimus (FK506).</title>
        <authorList>
            <person name="Barreiro C."/>
            <person name="Prieto C."/>
            <person name="Sola-Landa A."/>
            <person name="Solera E."/>
            <person name="Martinez-Castro M."/>
            <person name="Perez-Redondo R."/>
            <person name="Garcia-Estrada C."/>
            <person name="Aparicio J.F."/>
            <person name="Fernandez-Martinez L.T."/>
            <person name="Santos-Aberturas J."/>
            <person name="Salehi-Najafabadi Z."/>
            <person name="Rodriguez-Garcia A."/>
            <person name="Tauch A."/>
            <person name="Martin J.F."/>
        </authorList>
    </citation>
    <scope>NUCLEOTIDE SEQUENCE [LARGE SCALE GENOMIC DNA]</scope>
    <source>
        <strain evidence="7">DSM 42081 / NBRC 108919 / NRRL 18488 / 9993</strain>
    </source>
</reference>
<dbReference type="PROSITE" id="PS50043">
    <property type="entry name" value="HTH_LUXR_2"/>
    <property type="match status" value="1"/>
</dbReference>
<dbReference type="InterPro" id="IPR036388">
    <property type="entry name" value="WH-like_DNA-bd_sf"/>
</dbReference>
<dbReference type="SMART" id="SM00421">
    <property type="entry name" value="HTH_LUXR"/>
    <property type="match status" value="1"/>
</dbReference>
<evidence type="ECO:0000313" key="6">
    <source>
        <dbReference type="EMBL" id="QKM71348.1"/>
    </source>
</evidence>
<evidence type="ECO:0000313" key="7">
    <source>
        <dbReference type="Proteomes" id="UP000005940"/>
    </source>
</evidence>
<evidence type="ECO:0000256" key="3">
    <source>
        <dbReference type="ARBA" id="ARBA00023163"/>
    </source>
</evidence>
<keyword evidence="2" id="KW-0238">DNA-binding</keyword>
<dbReference type="InterPro" id="IPR016032">
    <property type="entry name" value="Sig_transdc_resp-reg_C-effctor"/>
</dbReference>
<dbReference type="GO" id="GO:0003677">
    <property type="term" value="F:DNA binding"/>
    <property type="evidence" value="ECO:0007669"/>
    <property type="project" value="UniProtKB-KW"/>
</dbReference>
<dbReference type="PRINTS" id="PR00038">
    <property type="entry name" value="HTHLUXR"/>
</dbReference>
<dbReference type="InterPro" id="IPR000792">
    <property type="entry name" value="Tscrpt_reg_LuxR_C"/>
</dbReference>
<feature type="region of interest" description="Disordered" evidence="4">
    <location>
        <begin position="217"/>
        <end position="236"/>
    </location>
</feature>
<proteinExistence type="predicted"/>
<keyword evidence="3" id="KW-0804">Transcription</keyword>
<evidence type="ECO:0000259" key="5">
    <source>
        <dbReference type="PROSITE" id="PS50043"/>
    </source>
</evidence>
<feature type="domain" description="HTH luxR-type" evidence="5">
    <location>
        <begin position="305"/>
        <end position="370"/>
    </location>
</feature>
<dbReference type="Gene3D" id="1.10.10.10">
    <property type="entry name" value="Winged helix-like DNA-binding domain superfamily/Winged helix DNA-binding domain"/>
    <property type="match status" value="1"/>
</dbReference>
<organism evidence="6 7">
    <name type="scientific">Streptomyces tsukubensis (strain DSM 42081 / NBRC 108919 / NRRL 18488 / 9993)</name>
    <dbReference type="NCBI Taxonomy" id="1114943"/>
    <lineage>
        <taxon>Bacteria</taxon>
        <taxon>Bacillati</taxon>
        <taxon>Actinomycetota</taxon>
        <taxon>Actinomycetes</taxon>
        <taxon>Kitasatosporales</taxon>
        <taxon>Streptomycetaceae</taxon>
        <taxon>Streptomyces</taxon>
    </lineage>
</organism>
<dbReference type="PANTHER" id="PTHR44688">
    <property type="entry name" value="DNA-BINDING TRANSCRIPTIONAL ACTIVATOR DEVR_DOSR"/>
    <property type="match status" value="1"/>
</dbReference>
<gene>
    <name evidence="6" type="ORF">STSU_003355</name>
</gene>
<dbReference type="AlphaFoldDB" id="A0A7G3UMX7"/>
<dbReference type="CDD" id="cd06170">
    <property type="entry name" value="LuxR_C_like"/>
    <property type="match status" value="1"/>
</dbReference>
<evidence type="ECO:0000256" key="1">
    <source>
        <dbReference type="ARBA" id="ARBA00023015"/>
    </source>
</evidence>
<protein>
    <submittedName>
        <fullName evidence="6">LuxR family transcriptional regulator</fullName>
    </submittedName>
</protein>
<sequence length="400" mass="42506">MRAATAATDVDGFFDGVLGAMRPVLRSDLWAGVTLDPDTLMNTGGNFRHAVPRPYLARMLDIEYREGDVNGVAELARAPEPVGLLGRAVGGVRGRSPRYRDILHPLGLADEVRVLLRDRYGVWGIMILGLGPDAPPFGPEAHAVARSLTEPLGEALRRLHLSRRAREAEPAAGGAGYAPAPALVLLDEEYGIVQLSPSAEFWLDELPALGERCPAGDGRPHGHCAGPDRRRTGASGGWAERILPPAVYGIAAAVRGPGSSGSLASWAHTATLGRVRLHAWLMEGGGPARIAVSVEAAGPGEHLALITAAHGLTPREGEIVSLVLRGHPTAEIARLARLSPYTVQEHLKSVFDKTGVRSRRELVATLFARHVEPEVLRAADTGGPSASGQVPGRREPRRAR</sequence>
<dbReference type="GO" id="GO:0006355">
    <property type="term" value="P:regulation of DNA-templated transcription"/>
    <property type="evidence" value="ECO:0007669"/>
    <property type="project" value="InterPro"/>
</dbReference>
<dbReference type="SUPFAM" id="SSF46894">
    <property type="entry name" value="C-terminal effector domain of the bipartite response regulators"/>
    <property type="match status" value="1"/>
</dbReference>
<feature type="region of interest" description="Disordered" evidence="4">
    <location>
        <begin position="377"/>
        <end position="400"/>
    </location>
</feature>
<keyword evidence="1" id="KW-0805">Transcription regulation</keyword>
<dbReference type="PANTHER" id="PTHR44688:SF16">
    <property type="entry name" value="DNA-BINDING TRANSCRIPTIONAL ACTIVATOR DEVR_DOSR"/>
    <property type="match status" value="1"/>
</dbReference>
<dbReference type="Proteomes" id="UP000005940">
    <property type="component" value="Chromosome"/>
</dbReference>
<evidence type="ECO:0000256" key="2">
    <source>
        <dbReference type="ARBA" id="ARBA00023125"/>
    </source>
</evidence>
<accession>A0A7G3UMX7</accession>